<dbReference type="AlphaFoldDB" id="A0A4R2L0S8"/>
<evidence type="ECO:0000313" key="2">
    <source>
        <dbReference type="EMBL" id="TCO80621.1"/>
    </source>
</evidence>
<keyword evidence="1" id="KW-0732">Signal</keyword>
<reference evidence="2 3" key="1">
    <citation type="submission" date="2019-03" db="EMBL/GenBank/DDBJ databases">
        <title>Genomic Encyclopedia of Type Strains, Phase IV (KMG-IV): sequencing the most valuable type-strain genomes for metagenomic binning, comparative biology and taxonomic classification.</title>
        <authorList>
            <person name="Goeker M."/>
        </authorList>
    </citation>
    <scope>NUCLEOTIDE SEQUENCE [LARGE SCALE GENOMIC DNA]</scope>
    <source>
        <strain evidence="2 3">DSM 25287</strain>
    </source>
</reference>
<protein>
    <submittedName>
        <fullName evidence="2">Uncharacterized protein</fullName>
    </submittedName>
</protein>
<feature type="signal peptide" evidence="1">
    <location>
        <begin position="1"/>
        <end position="23"/>
    </location>
</feature>
<proteinExistence type="predicted"/>
<evidence type="ECO:0000313" key="3">
    <source>
        <dbReference type="Proteomes" id="UP000295765"/>
    </source>
</evidence>
<feature type="chain" id="PRO_5020767317" evidence="1">
    <location>
        <begin position="24"/>
        <end position="200"/>
    </location>
</feature>
<sequence length="200" mass="20882">MHTGIGRILGALVLSAATATAGAAPIPRADYTALMRIDGLAQPVRVSHRQGIVRTEATVQGRQLVGLLDLRSGAITVLGAEGGLKLATTLPPGSMPQGLPVLDVRRVDTSDVLGRASVLGRDCTVYRVRERGRDLGTACLDRLDIPLAFDAVVDGRRARGEAISLATTAQAPALFEVPSDYQPLRLPAGLPAIPGLTAPR</sequence>
<comment type="caution">
    <text evidence="2">The sequence shown here is derived from an EMBL/GenBank/DDBJ whole genome shotgun (WGS) entry which is preliminary data.</text>
</comment>
<dbReference type="EMBL" id="SLWY01000013">
    <property type="protein sequence ID" value="TCO80621.1"/>
    <property type="molecule type" value="Genomic_DNA"/>
</dbReference>
<name>A0A4R2L0S8_9GAMM</name>
<gene>
    <name evidence="2" type="ORF">EV699_11399</name>
</gene>
<keyword evidence="3" id="KW-1185">Reference proteome</keyword>
<dbReference type="RefSeq" id="WP_132543291.1">
    <property type="nucleotide sequence ID" value="NZ_SLWY01000013.1"/>
</dbReference>
<accession>A0A4R2L0S8</accession>
<organism evidence="2 3">
    <name type="scientific">Plasticicumulans lactativorans</name>
    <dbReference type="NCBI Taxonomy" id="1133106"/>
    <lineage>
        <taxon>Bacteria</taxon>
        <taxon>Pseudomonadati</taxon>
        <taxon>Pseudomonadota</taxon>
        <taxon>Gammaproteobacteria</taxon>
        <taxon>Candidatus Competibacteraceae</taxon>
        <taxon>Plasticicumulans</taxon>
    </lineage>
</organism>
<evidence type="ECO:0000256" key="1">
    <source>
        <dbReference type="SAM" id="SignalP"/>
    </source>
</evidence>
<dbReference type="Proteomes" id="UP000295765">
    <property type="component" value="Unassembled WGS sequence"/>
</dbReference>